<reference evidence="2 3" key="1">
    <citation type="submission" date="2019-07" db="EMBL/GenBank/DDBJ databases">
        <title>Genomics analysis of Aphanomyces spp. identifies a new class of oomycete effector associated with host adaptation.</title>
        <authorList>
            <person name="Gaulin E."/>
        </authorList>
    </citation>
    <scope>NUCLEOTIDE SEQUENCE [LARGE SCALE GENOMIC DNA]</scope>
    <source>
        <strain evidence="2 3">ATCC 201684</strain>
    </source>
</reference>
<dbReference type="EMBL" id="VJMJ01000216">
    <property type="protein sequence ID" value="KAF0726443.1"/>
    <property type="molecule type" value="Genomic_DNA"/>
</dbReference>
<dbReference type="PANTHER" id="PTHR15907">
    <property type="entry name" value="DUF614 FAMILY PROTEIN-RELATED"/>
    <property type="match status" value="1"/>
</dbReference>
<evidence type="ECO:0000313" key="2">
    <source>
        <dbReference type="EMBL" id="KAF0726443.1"/>
    </source>
</evidence>
<gene>
    <name evidence="2" type="ORF">Ae201684_015331</name>
</gene>
<keyword evidence="3" id="KW-1185">Reference proteome</keyword>
<dbReference type="Pfam" id="PF04749">
    <property type="entry name" value="PLAC8"/>
    <property type="match status" value="1"/>
</dbReference>
<dbReference type="Proteomes" id="UP000481153">
    <property type="component" value="Unassembled WGS sequence"/>
</dbReference>
<keyword evidence="1" id="KW-0472">Membrane</keyword>
<name>A0A6G0WH30_9STRA</name>
<dbReference type="VEuPathDB" id="FungiDB:AeMF1_019080"/>
<dbReference type="NCBIfam" id="TIGR01571">
    <property type="entry name" value="A_thal_Cys_rich"/>
    <property type="match status" value="1"/>
</dbReference>
<dbReference type="AlphaFoldDB" id="A0A6G0WH30"/>
<accession>A0A6G0WH30</accession>
<evidence type="ECO:0000256" key="1">
    <source>
        <dbReference type="SAM" id="Phobius"/>
    </source>
</evidence>
<keyword evidence="1" id="KW-0812">Transmembrane</keyword>
<dbReference type="InterPro" id="IPR006461">
    <property type="entry name" value="PLAC_motif_containing"/>
</dbReference>
<evidence type="ECO:0000313" key="3">
    <source>
        <dbReference type="Proteomes" id="UP000481153"/>
    </source>
</evidence>
<sequence length="195" mass="20894">MMTPAQDKVAPSSTATLVAAGQPKAKLVPVLKGSSDDYPELEGTNGVDHNGIAVGRWKQDLCGCFNSCFPNTLTVFLCPCVSVAQIAHRMGLATYTRALLSFGVVYAICTLCYLVGTVGGRIVAIILGLAMWLCIYRLRVAIRTAFQIPGSMLDDVCSTFWCNCCALSQMATHVESYDPSRCSIGPKTVLPGYNV</sequence>
<organism evidence="2 3">
    <name type="scientific">Aphanomyces euteiches</name>
    <dbReference type="NCBI Taxonomy" id="100861"/>
    <lineage>
        <taxon>Eukaryota</taxon>
        <taxon>Sar</taxon>
        <taxon>Stramenopiles</taxon>
        <taxon>Oomycota</taxon>
        <taxon>Saprolegniomycetes</taxon>
        <taxon>Saprolegniales</taxon>
        <taxon>Verrucalvaceae</taxon>
        <taxon>Aphanomyces</taxon>
    </lineage>
</organism>
<proteinExistence type="predicted"/>
<feature type="transmembrane region" description="Helical" evidence="1">
    <location>
        <begin position="98"/>
        <end position="116"/>
    </location>
</feature>
<evidence type="ECO:0008006" key="4">
    <source>
        <dbReference type="Google" id="ProtNLM"/>
    </source>
</evidence>
<protein>
    <recommendedName>
        <fullName evidence="4">PLAC8 family protein</fullName>
    </recommendedName>
</protein>
<feature type="transmembrane region" description="Helical" evidence="1">
    <location>
        <begin position="122"/>
        <end position="142"/>
    </location>
</feature>
<keyword evidence="1" id="KW-1133">Transmembrane helix</keyword>
<comment type="caution">
    <text evidence="2">The sequence shown here is derived from an EMBL/GenBank/DDBJ whole genome shotgun (WGS) entry which is preliminary data.</text>
</comment>